<evidence type="ECO:0000313" key="2">
    <source>
        <dbReference type="EMBL" id="MDK1682425.1"/>
    </source>
</evidence>
<feature type="chain" id="PRO_5043689540" description="Lipoprotein" evidence="1">
    <location>
        <begin position="20"/>
        <end position="127"/>
    </location>
</feature>
<keyword evidence="1" id="KW-0732">Signal</keyword>
<evidence type="ECO:0000256" key="1">
    <source>
        <dbReference type="SAM" id="SignalP"/>
    </source>
</evidence>
<dbReference type="PROSITE" id="PS51257">
    <property type="entry name" value="PROKAR_LIPOPROTEIN"/>
    <property type="match status" value="1"/>
</dbReference>
<reference evidence="2" key="1">
    <citation type="submission" date="2023-04" db="EMBL/GenBank/DDBJ databases">
        <title>The environmental microbiomes in feedlot watering bowls are a reservoir of florfenicol resistance for bovine respiratory disease pathogens.</title>
        <authorList>
            <person name="Kos D.W."/>
            <person name="Ruzzini A.C."/>
            <person name="Schreiner B."/>
            <person name="Jelinski M.D."/>
        </authorList>
    </citation>
    <scope>NUCLEOTIDE SEQUENCE</scope>
    <source>
        <strain evidence="2">WB3</strain>
    </source>
</reference>
<dbReference type="AlphaFoldDB" id="A0AAW6UP30"/>
<evidence type="ECO:0000313" key="3">
    <source>
        <dbReference type="Proteomes" id="UP001241935"/>
    </source>
</evidence>
<organism evidence="2 3">
    <name type="scientific">Acinetobacter terrestris</name>
    <dbReference type="NCBI Taxonomy" id="2529843"/>
    <lineage>
        <taxon>Bacteria</taxon>
        <taxon>Pseudomonadati</taxon>
        <taxon>Pseudomonadota</taxon>
        <taxon>Gammaproteobacteria</taxon>
        <taxon>Moraxellales</taxon>
        <taxon>Moraxellaceae</taxon>
        <taxon>Acinetobacter</taxon>
        <taxon>Acinetobacter Taxon 24</taxon>
    </lineage>
</organism>
<accession>A0AAW6UP30</accession>
<comment type="caution">
    <text evidence="2">The sequence shown here is derived from an EMBL/GenBank/DDBJ whole genome shotgun (WGS) entry which is preliminary data.</text>
</comment>
<sequence length="127" mass="13859">MRKIKYLTLLSSLFLVACATGGNHRLDQSLQHYVGQTADQVRSQLDLNKMGFKATQEPTQTAESLSYTIFRDMNIPMGTPNISHSVSMGAPMPPPSNGGYNIEMKCQIGFALKGEIVQSIGYSGRAC</sequence>
<name>A0AAW6UP30_9GAMM</name>
<gene>
    <name evidence="2" type="ORF">QOR41_00865</name>
</gene>
<feature type="signal peptide" evidence="1">
    <location>
        <begin position="1"/>
        <end position="19"/>
    </location>
</feature>
<dbReference type="Proteomes" id="UP001241935">
    <property type="component" value="Unassembled WGS sequence"/>
</dbReference>
<evidence type="ECO:0008006" key="4">
    <source>
        <dbReference type="Google" id="ProtNLM"/>
    </source>
</evidence>
<dbReference type="RefSeq" id="WP_284066063.1">
    <property type="nucleotide sequence ID" value="NZ_JASKNE010000001.1"/>
</dbReference>
<dbReference type="EMBL" id="JASKNE010000001">
    <property type="protein sequence ID" value="MDK1682425.1"/>
    <property type="molecule type" value="Genomic_DNA"/>
</dbReference>
<proteinExistence type="predicted"/>
<protein>
    <recommendedName>
        <fullName evidence="4">Lipoprotein</fullName>
    </recommendedName>
</protein>